<dbReference type="InterPro" id="IPR050177">
    <property type="entry name" value="Lipid_A_modif_metabolic_enz"/>
</dbReference>
<organism evidence="2">
    <name type="scientific">viral metagenome</name>
    <dbReference type="NCBI Taxonomy" id="1070528"/>
    <lineage>
        <taxon>unclassified sequences</taxon>
        <taxon>metagenomes</taxon>
        <taxon>organismal metagenomes</taxon>
    </lineage>
</organism>
<dbReference type="Pfam" id="PF01370">
    <property type="entry name" value="Epimerase"/>
    <property type="match status" value="1"/>
</dbReference>
<sequence length="314" mass="34867">MAVLVTGASGYIGKTLVDTLLSQGHTVYGLSRHPPAARENLVPLEGDITLPDLGLAETGVLKDITIVYHLAGVHTLRLEDKDGEIYKANVEGTRHVLDFCLAHDVPRLYYTSTAYAWPVNPYGRSKDQTERDIAWFQSRHKLRVTIFKPSIVLGTRENPYPGHFTRFVSALIQIHHRAELIRRKIEGTMRLPVLEPLFRIKGNPEGKLNLVPISAVTEALAAEPGSSSQKEGIVWLTNPSPPTLGELAEWVSEFILVNVKFVPEFKATPLEATFAKLLAAFEPYLTAGDNFPSNLKECPPITKELIFDNIRAVL</sequence>
<accession>A0A6H1Z7P5</accession>
<dbReference type="PANTHER" id="PTHR43245">
    <property type="entry name" value="BIFUNCTIONAL POLYMYXIN RESISTANCE PROTEIN ARNA"/>
    <property type="match status" value="1"/>
</dbReference>
<dbReference type="EMBL" id="MT143710">
    <property type="protein sequence ID" value="QJA43481.1"/>
    <property type="molecule type" value="Genomic_DNA"/>
</dbReference>
<dbReference type="InterPro" id="IPR001509">
    <property type="entry name" value="Epimerase_deHydtase"/>
</dbReference>
<protein>
    <submittedName>
        <fullName evidence="2">Putative NADH dehydrogenase</fullName>
    </submittedName>
</protein>
<evidence type="ECO:0000313" key="2">
    <source>
        <dbReference type="EMBL" id="QJA43481.1"/>
    </source>
</evidence>
<feature type="domain" description="NAD-dependent epimerase/dehydratase" evidence="1">
    <location>
        <begin position="3"/>
        <end position="178"/>
    </location>
</feature>
<proteinExistence type="predicted"/>
<gene>
    <name evidence="2" type="ORF">MM171A00097_0128</name>
    <name evidence="3" type="ORF">MM171B00542_0028</name>
</gene>
<dbReference type="InterPro" id="IPR036291">
    <property type="entry name" value="NAD(P)-bd_dom_sf"/>
</dbReference>
<dbReference type="AlphaFoldDB" id="A0A6H1Z7P5"/>
<dbReference type="Gene3D" id="3.40.50.720">
    <property type="entry name" value="NAD(P)-binding Rossmann-like Domain"/>
    <property type="match status" value="1"/>
</dbReference>
<dbReference type="EMBL" id="MT143863">
    <property type="protein sequence ID" value="QJB03857.1"/>
    <property type="molecule type" value="Genomic_DNA"/>
</dbReference>
<evidence type="ECO:0000313" key="3">
    <source>
        <dbReference type="EMBL" id="QJB03857.1"/>
    </source>
</evidence>
<reference evidence="2" key="1">
    <citation type="submission" date="2020-03" db="EMBL/GenBank/DDBJ databases">
        <title>The deep terrestrial virosphere.</title>
        <authorList>
            <person name="Holmfeldt K."/>
            <person name="Nilsson E."/>
            <person name="Simone D."/>
            <person name="Lopez-Fernandez M."/>
            <person name="Wu X."/>
            <person name="de Brujin I."/>
            <person name="Lundin D."/>
            <person name="Andersson A."/>
            <person name="Bertilsson S."/>
            <person name="Dopson M."/>
        </authorList>
    </citation>
    <scope>NUCLEOTIDE SEQUENCE</scope>
    <source>
        <strain evidence="2">MM171A00097</strain>
        <strain evidence="3">MM171B00542</strain>
    </source>
</reference>
<evidence type="ECO:0000259" key="1">
    <source>
        <dbReference type="Pfam" id="PF01370"/>
    </source>
</evidence>
<name>A0A6H1Z7P5_9ZZZZ</name>
<dbReference type="SUPFAM" id="SSF51735">
    <property type="entry name" value="NAD(P)-binding Rossmann-fold domains"/>
    <property type="match status" value="1"/>
</dbReference>